<evidence type="ECO:0000313" key="4">
    <source>
        <dbReference type="Proteomes" id="UP000030960"/>
    </source>
</evidence>
<dbReference type="Gene3D" id="3.50.80.10">
    <property type="entry name" value="D-tyrosyl-tRNA(Tyr) deacylase"/>
    <property type="match status" value="1"/>
</dbReference>
<dbReference type="EC" id="3.1.1.96" evidence="2"/>
<protein>
    <recommendedName>
        <fullName evidence="2">D-aminoacyl-tRNA deacylase</fullName>
        <shortName evidence="2">DTD</shortName>
        <ecNumber evidence="2">3.1.1.96</ecNumber>
    </recommendedName>
    <alternativeName>
        <fullName evidence="2">Gly-tRNA(Ala) deacylase</fullName>
        <ecNumber evidence="2">3.1.1.-</ecNumber>
    </alternativeName>
</protein>
<keyword evidence="2 3" id="KW-0378">Hydrolase</keyword>
<keyword evidence="2" id="KW-0694">RNA-binding</keyword>
<evidence type="ECO:0000313" key="3">
    <source>
        <dbReference type="EMBL" id="KHQ53199.1"/>
    </source>
</evidence>
<comment type="caution">
    <text evidence="3">The sequence shown here is derived from an EMBL/GenBank/DDBJ whole genome shotgun (WGS) entry which is preliminary data.</text>
</comment>
<feature type="short sequence motif" description="Gly-cisPro motif, important for rejection of L-amino acids" evidence="2">
    <location>
        <begin position="137"/>
        <end position="138"/>
    </location>
</feature>
<comment type="catalytic activity">
    <reaction evidence="2">
        <text>glycyl-tRNA(Ala) + H2O = tRNA(Ala) + glycine + H(+)</text>
        <dbReference type="Rhea" id="RHEA:53744"/>
        <dbReference type="Rhea" id="RHEA-COMP:9657"/>
        <dbReference type="Rhea" id="RHEA-COMP:13640"/>
        <dbReference type="ChEBI" id="CHEBI:15377"/>
        <dbReference type="ChEBI" id="CHEBI:15378"/>
        <dbReference type="ChEBI" id="CHEBI:57305"/>
        <dbReference type="ChEBI" id="CHEBI:78442"/>
        <dbReference type="ChEBI" id="CHEBI:78522"/>
    </reaction>
</comment>
<dbReference type="GO" id="GO:0005737">
    <property type="term" value="C:cytoplasm"/>
    <property type="evidence" value="ECO:0007669"/>
    <property type="project" value="UniProtKB-SubCell"/>
</dbReference>
<dbReference type="STRING" id="561184.SAMN05216376_11411"/>
<dbReference type="EMBL" id="JSUQ01000008">
    <property type="protein sequence ID" value="KHQ53199.1"/>
    <property type="molecule type" value="Genomic_DNA"/>
</dbReference>
<evidence type="ECO:0000256" key="2">
    <source>
        <dbReference type="HAMAP-Rule" id="MF_00518"/>
    </source>
</evidence>
<dbReference type="GO" id="GO:0051500">
    <property type="term" value="F:D-tyrosyl-tRNA(Tyr) deacylase activity"/>
    <property type="evidence" value="ECO:0007669"/>
    <property type="project" value="TreeGrafter"/>
</dbReference>
<dbReference type="Pfam" id="PF02580">
    <property type="entry name" value="Tyr_Deacylase"/>
    <property type="match status" value="1"/>
</dbReference>
<dbReference type="NCBIfam" id="TIGR00256">
    <property type="entry name" value="D-aminoacyl-tRNA deacylase"/>
    <property type="match status" value="1"/>
</dbReference>
<proteinExistence type="inferred from homology"/>
<dbReference type="InterPro" id="IPR023509">
    <property type="entry name" value="DTD-like_sf"/>
</dbReference>
<dbReference type="OrthoDB" id="9801395at2"/>
<comment type="similarity">
    <text evidence="1 2">Belongs to the DTD family.</text>
</comment>
<keyword evidence="2" id="KW-0820">tRNA-binding</keyword>
<accession>A0A0B3SRV3</accession>
<reference evidence="3 4" key="1">
    <citation type="submission" date="2014-10" db="EMBL/GenBank/DDBJ databases">
        <title>Genome sequence of Ponticoccus sp. strain UMTAT08 isolated from clonal culture of toxic dinoflagellate Alexandrium tamiyavanichii.</title>
        <authorList>
            <person name="Gan H.Y."/>
            <person name="Muhd D.-D."/>
            <person name="Mohd Noor M.E."/>
            <person name="Yeong Y.S."/>
            <person name="Usup G."/>
        </authorList>
    </citation>
    <scope>NUCLEOTIDE SEQUENCE [LARGE SCALE GENOMIC DNA]</scope>
    <source>
        <strain evidence="3 4">UMTAT08</strain>
    </source>
</reference>
<keyword evidence="4" id="KW-1185">Reference proteome</keyword>
<dbReference type="SUPFAM" id="SSF69500">
    <property type="entry name" value="DTD-like"/>
    <property type="match status" value="1"/>
</dbReference>
<dbReference type="AlphaFoldDB" id="A0A0B3SRV3"/>
<dbReference type="EC" id="3.1.1.-" evidence="2"/>
<sequence length="147" mass="15463">MRALIQRVTSARVDVGGATIGEIGQGMLVLICAMQGDAEAEADKLAAKIAKLRIFKDDEGRMNRSLLDIGGAALVVSQFTLAADTSRGNRPGFSTAAPPAEGERLYEYFASALQEQSLPVATGRFGADMAVSLVNDGPVTIWMDSDG</sequence>
<dbReference type="GO" id="GO:0019478">
    <property type="term" value="P:D-amino acid catabolic process"/>
    <property type="evidence" value="ECO:0007669"/>
    <property type="project" value="UniProtKB-UniRule"/>
</dbReference>
<keyword evidence="2" id="KW-0963">Cytoplasm</keyword>
<comment type="domain">
    <text evidence="2">A Gly-cisPro motif from one monomer fits into the active site of the other monomer to allow specific chiral rejection of L-amino acids.</text>
</comment>
<dbReference type="GO" id="GO:0106026">
    <property type="term" value="F:Gly-tRNA(Ala) deacylase activity"/>
    <property type="evidence" value="ECO:0007669"/>
    <property type="project" value="UniProtKB-UniRule"/>
</dbReference>
<dbReference type="HAMAP" id="MF_00518">
    <property type="entry name" value="Deacylase_Dtd"/>
    <property type="match status" value="1"/>
</dbReference>
<comment type="subunit">
    <text evidence="2">Homodimer.</text>
</comment>
<name>A0A0B3SRV3_9RHOB</name>
<dbReference type="PANTHER" id="PTHR10472">
    <property type="entry name" value="D-TYROSYL-TRNA TYR DEACYLASE"/>
    <property type="match status" value="1"/>
</dbReference>
<evidence type="ECO:0000256" key="1">
    <source>
        <dbReference type="ARBA" id="ARBA00009673"/>
    </source>
</evidence>
<dbReference type="PANTHER" id="PTHR10472:SF5">
    <property type="entry name" value="D-AMINOACYL-TRNA DEACYLASE 1"/>
    <property type="match status" value="1"/>
</dbReference>
<comment type="function">
    <text evidence="2">An aminoacyl-tRNA editing enzyme that deacylates mischarged D-aminoacyl-tRNAs. Also deacylates mischarged glycyl-tRNA(Ala), protecting cells against glycine mischarging by AlaRS. Acts via tRNA-based rather than protein-based catalysis; rejects L-amino acids rather than detecting D-amino acids in the active site. By recycling D-aminoacyl-tRNA to D-amino acids and free tRNA molecules, this enzyme counteracts the toxicity associated with the formation of D-aminoacyl-tRNA entities in vivo and helps enforce protein L-homochirality.</text>
</comment>
<dbReference type="Proteomes" id="UP000030960">
    <property type="component" value="Unassembled WGS sequence"/>
</dbReference>
<dbReference type="GO" id="GO:0000049">
    <property type="term" value="F:tRNA binding"/>
    <property type="evidence" value="ECO:0007669"/>
    <property type="project" value="UniProtKB-UniRule"/>
</dbReference>
<dbReference type="GO" id="GO:0043908">
    <property type="term" value="F:Ser(Gly)-tRNA(Ala) hydrolase activity"/>
    <property type="evidence" value="ECO:0007669"/>
    <property type="project" value="UniProtKB-UniRule"/>
</dbReference>
<dbReference type="PATRIC" id="fig|1515334.3.peg.2244"/>
<comment type="catalytic activity">
    <reaction evidence="2">
        <text>a D-aminoacyl-tRNA + H2O = a tRNA + a D-alpha-amino acid + H(+)</text>
        <dbReference type="Rhea" id="RHEA:13953"/>
        <dbReference type="Rhea" id="RHEA-COMP:10123"/>
        <dbReference type="Rhea" id="RHEA-COMP:10124"/>
        <dbReference type="ChEBI" id="CHEBI:15377"/>
        <dbReference type="ChEBI" id="CHEBI:15378"/>
        <dbReference type="ChEBI" id="CHEBI:59871"/>
        <dbReference type="ChEBI" id="CHEBI:78442"/>
        <dbReference type="ChEBI" id="CHEBI:79333"/>
        <dbReference type="EC" id="3.1.1.96"/>
    </reaction>
</comment>
<comment type="subcellular location">
    <subcellularLocation>
        <location evidence="2">Cytoplasm</location>
    </subcellularLocation>
</comment>
<dbReference type="RefSeq" id="WP_043141002.1">
    <property type="nucleotide sequence ID" value="NZ_JSUQ01000008.1"/>
</dbReference>
<gene>
    <name evidence="2 3" type="primary">dtd</name>
    <name evidence="3" type="ORF">OA50_02226</name>
</gene>
<dbReference type="CDD" id="cd00563">
    <property type="entry name" value="Dtyr_deacylase"/>
    <property type="match status" value="1"/>
</dbReference>
<dbReference type="FunFam" id="3.50.80.10:FF:000001">
    <property type="entry name" value="D-aminoacyl-tRNA deacylase"/>
    <property type="match status" value="1"/>
</dbReference>
<organism evidence="3 4">
    <name type="scientific">Mameliella alba</name>
    <dbReference type="NCBI Taxonomy" id="561184"/>
    <lineage>
        <taxon>Bacteria</taxon>
        <taxon>Pseudomonadati</taxon>
        <taxon>Pseudomonadota</taxon>
        <taxon>Alphaproteobacteria</taxon>
        <taxon>Rhodobacterales</taxon>
        <taxon>Roseobacteraceae</taxon>
        <taxon>Mameliella</taxon>
    </lineage>
</organism>
<dbReference type="InterPro" id="IPR003732">
    <property type="entry name" value="Daa-tRNA_deacyls_DTD"/>
</dbReference>